<evidence type="ECO:0000313" key="2">
    <source>
        <dbReference type="EMBL" id="KAJ4497510.1"/>
    </source>
</evidence>
<evidence type="ECO:0000256" key="1">
    <source>
        <dbReference type="SAM" id="MobiDB-lite"/>
    </source>
</evidence>
<proteinExistence type="predicted"/>
<dbReference type="Proteomes" id="UP001150217">
    <property type="component" value="Unassembled WGS sequence"/>
</dbReference>
<accession>A0ABQ8VMB5</accession>
<feature type="region of interest" description="Disordered" evidence="1">
    <location>
        <begin position="261"/>
        <end position="280"/>
    </location>
</feature>
<comment type="caution">
    <text evidence="2">The sequence shown here is derived from an EMBL/GenBank/DDBJ whole genome shotgun (WGS) entry which is preliminary data.</text>
</comment>
<evidence type="ECO:0000313" key="3">
    <source>
        <dbReference type="Proteomes" id="UP001150217"/>
    </source>
</evidence>
<protein>
    <submittedName>
        <fullName evidence="2">Uncharacterized protein</fullName>
    </submittedName>
</protein>
<dbReference type="EMBL" id="JANVFT010000021">
    <property type="protein sequence ID" value="KAJ4497510.1"/>
    <property type="molecule type" value="Genomic_DNA"/>
</dbReference>
<keyword evidence="3" id="KW-1185">Reference proteome</keyword>
<name>A0ABQ8VMB5_9AGAR</name>
<gene>
    <name evidence="2" type="ORF">C8R41DRAFT_917548</name>
</gene>
<reference evidence="2" key="1">
    <citation type="submission" date="2022-08" db="EMBL/GenBank/DDBJ databases">
        <title>A Global Phylogenomic Analysis of the Shiitake Genus Lentinula.</title>
        <authorList>
            <consortium name="DOE Joint Genome Institute"/>
            <person name="Sierra-Patev S."/>
            <person name="Min B."/>
            <person name="Naranjo-Ortiz M."/>
            <person name="Looney B."/>
            <person name="Konkel Z."/>
            <person name="Slot J.C."/>
            <person name="Sakamoto Y."/>
            <person name="Steenwyk J.L."/>
            <person name="Rokas A."/>
            <person name="Carro J."/>
            <person name="Camarero S."/>
            <person name="Ferreira P."/>
            <person name="Molpeceres G."/>
            <person name="Ruiz-Duenas F.J."/>
            <person name="Serrano A."/>
            <person name="Henrissat B."/>
            <person name="Drula E."/>
            <person name="Hughes K.W."/>
            <person name="Mata J.L."/>
            <person name="Ishikawa N.K."/>
            <person name="Vargas-Isla R."/>
            <person name="Ushijima S."/>
            <person name="Smith C.A."/>
            <person name="Ahrendt S."/>
            <person name="Andreopoulos W."/>
            <person name="He G."/>
            <person name="Labutti K."/>
            <person name="Lipzen A."/>
            <person name="Ng V."/>
            <person name="Riley R."/>
            <person name="Sandor L."/>
            <person name="Barry K."/>
            <person name="Martinez A.T."/>
            <person name="Xiao Y."/>
            <person name="Gibbons J.G."/>
            <person name="Terashima K."/>
            <person name="Grigoriev I.V."/>
            <person name="Hibbett D.S."/>
        </authorList>
    </citation>
    <scope>NUCLEOTIDE SEQUENCE</scope>
    <source>
        <strain evidence="2">RHP3577 ss4</strain>
    </source>
</reference>
<sequence length="280" mass="32432">MIPDDLIEFLYRPYSEDEIRCHINKLARQILKDYLQINDSSNWQHFTVPAGELGNFLADPQSYTFELTPGMKLNTSAPTAANMQNSHWNRVVISLLAAKASECASERAEYYGCDTREIEWMRLLKDRVYRILLEVVKAKAGNRDPIYETRKQASRKRRCHQYVFERRVQISTTMMTVARGFGDDEEYHCWSEILYSLDRLGIDGMSDNEEILDSQGQQGIAVYEPDYRNPGFSAVYDRVDEVPQTAKHLFSQVGRKRLPRIRSNEKVKCPPPAGLPQSYY</sequence>
<organism evidence="2 3">
    <name type="scientific">Lentinula lateritia</name>
    <dbReference type="NCBI Taxonomy" id="40482"/>
    <lineage>
        <taxon>Eukaryota</taxon>
        <taxon>Fungi</taxon>
        <taxon>Dikarya</taxon>
        <taxon>Basidiomycota</taxon>
        <taxon>Agaricomycotina</taxon>
        <taxon>Agaricomycetes</taxon>
        <taxon>Agaricomycetidae</taxon>
        <taxon>Agaricales</taxon>
        <taxon>Marasmiineae</taxon>
        <taxon>Omphalotaceae</taxon>
        <taxon>Lentinula</taxon>
    </lineage>
</organism>